<dbReference type="EMBL" id="CAUWAG010000020">
    <property type="protein sequence ID" value="CAJ2514136.1"/>
    <property type="molecule type" value="Genomic_DNA"/>
</dbReference>
<dbReference type="GO" id="GO:0008270">
    <property type="term" value="F:zinc ion binding"/>
    <property type="evidence" value="ECO:0007669"/>
    <property type="project" value="InterPro"/>
</dbReference>
<sequence length="520" mass="58178">MPISRKKACHQCRAAKARCSLDAICLRCLERGIECNYAGAATRVSPYSRPAGDPSQRVGRTASAVISEVLPSVYGPELDVDFLGTPTEPQHVSVAAHAPSLDTDMGAEVTAFRLSDLTNESTPDKSDAQWVNSNGWFQPPATELSIQRRNSLQVEQSPARPENSPRMDYNWTSWISAFVDDARENHMTLQRPDVESRGGLASPNGGAPYTFRKRTTVVYGRPYESLLSQRKPESTETFLTTRILLGQFASYPKMLIQGTKLPPFIYPRCVLDDRLPHACVAGGTHQCLPEPLANCASLVHLFHGRQQGNRQFVWNAIYAEIRRLNGEFQSYDQETVMASIQAMVIYMLLQSQDAESMENNDIASLIESVSEFSMKLHFATNYRQDVYKFPDLNHRNWVFYESLRRTTSLLFMIEMILVVLIGDPNIPGCGTILGTPLPCARDLWDSDTTESGAARLHRYVRDRKSDRVLKVDDLMRRGSGEIEDNVALVDDLATWCDGLDEFGTLVWMASGLNRARLGAL</sequence>
<keyword evidence="4" id="KW-0804">Transcription</keyword>
<evidence type="ECO:0000256" key="3">
    <source>
        <dbReference type="ARBA" id="ARBA00023015"/>
    </source>
</evidence>
<dbReference type="PROSITE" id="PS50048">
    <property type="entry name" value="ZN2_CY6_FUNGAL_2"/>
    <property type="match status" value="1"/>
</dbReference>
<dbReference type="Pfam" id="PF00172">
    <property type="entry name" value="Zn_clus"/>
    <property type="match status" value="1"/>
</dbReference>
<dbReference type="AlphaFoldDB" id="A0AAI8YR20"/>
<evidence type="ECO:0000313" key="8">
    <source>
        <dbReference type="Proteomes" id="UP001295740"/>
    </source>
</evidence>
<feature type="domain" description="Zn(2)-C6 fungal-type" evidence="6">
    <location>
        <begin position="8"/>
        <end position="37"/>
    </location>
</feature>
<reference evidence="7" key="1">
    <citation type="submission" date="2023-10" db="EMBL/GenBank/DDBJ databases">
        <authorList>
            <person name="Hackl T."/>
        </authorList>
    </citation>
    <scope>NUCLEOTIDE SEQUENCE</scope>
</reference>
<keyword evidence="2" id="KW-0862">Zinc</keyword>
<evidence type="ECO:0000256" key="2">
    <source>
        <dbReference type="ARBA" id="ARBA00022833"/>
    </source>
</evidence>
<dbReference type="PANTHER" id="PTHR47660:SF3">
    <property type="entry name" value="FINGER DOMAIN PROTEIN, PUTATIVE (AFU_ORTHOLOGUE AFUA_4G03310)-RELATED"/>
    <property type="match status" value="1"/>
</dbReference>
<evidence type="ECO:0000256" key="4">
    <source>
        <dbReference type="ARBA" id="ARBA00023163"/>
    </source>
</evidence>
<name>A0AAI8YR20_9PEZI</name>
<keyword evidence="1" id="KW-0479">Metal-binding</keyword>
<gene>
    <name evidence="7" type="ORF">KHLLAP_LOCUS14604</name>
</gene>
<accession>A0AAI8YR20</accession>
<dbReference type="CDD" id="cd00067">
    <property type="entry name" value="GAL4"/>
    <property type="match status" value="1"/>
</dbReference>
<evidence type="ECO:0000259" key="6">
    <source>
        <dbReference type="PROSITE" id="PS50048"/>
    </source>
</evidence>
<proteinExistence type="predicted"/>
<evidence type="ECO:0000256" key="5">
    <source>
        <dbReference type="ARBA" id="ARBA00023242"/>
    </source>
</evidence>
<evidence type="ECO:0000256" key="1">
    <source>
        <dbReference type="ARBA" id="ARBA00022723"/>
    </source>
</evidence>
<dbReference type="InterPro" id="IPR036864">
    <property type="entry name" value="Zn2-C6_fun-type_DNA-bd_sf"/>
</dbReference>
<keyword evidence="8" id="KW-1185">Reference proteome</keyword>
<dbReference type="Proteomes" id="UP001295740">
    <property type="component" value="Unassembled WGS sequence"/>
</dbReference>
<protein>
    <submittedName>
        <fullName evidence="7">Uu.00g022550.m01.CDS01</fullName>
    </submittedName>
</protein>
<keyword evidence="5" id="KW-0539">Nucleus</keyword>
<evidence type="ECO:0000313" key="7">
    <source>
        <dbReference type="EMBL" id="CAJ2514136.1"/>
    </source>
</evidence>
<keyword evidence="3" id="KW-0805">Transcription regulation</keyword>
<dbReference type="InterPro" id="IPR001138">
    <property type="entry name" value="Zn2Cys6_DnaBD"/>
</dbReference>
<dbReference type="PROSITE" id="PS00463">
    <property type="entry name" value="ZN2_CY6_FUNGAL_1"/>
    <property type="match status" value="1"/>
</dbReference>
<dbReference type="GO" id="GO:0000981">
    <property type="term" value="F:DNA-binding transcription factor activity, RNA polymerase II-specific"/>
    <property type="evidence" value="ECO:0007669"/>
    <property type="project" value="InterPro"/>
</dbReference>
<dbReference type="PANTHER" id="PTHR47660">
    <property type="entry name" value="TRANSCRIPTION FACTOR WITH C2H2 AND ZN(2)-CYS(6) DNA BINDING DOMAIN (EUROFUNG)-RELATED-RELATED"/>
    <property type="match status" value="1"/>
</dbReference>
<dbReference type="Gene3D" id="4.10.240.10">
    <property type="entry name" value="Zn(2)-C6 fungal-type DNA-binding domain"/>
    <property type="match status" value="1"/>
</dbReference>
<organism evidence="7 8">
    <name type="scientific">Anthostomella pinea</name>
    <dbReference type="NCBI Taxonomy" id="933095"/>
    <lineage>
        <taxon>Eukaryota</taxon>
        <taxon>Fungi</taxon>
        <taxon>Dikarya</taxon>
        <taxon>Ascomycota</taxon>
        <taxon>Pezizomycotina</taxon>
        <taxon>Sordariomycetes</taxon>
        <taxon>Xylariomycetidae</taxon>
        <taxon>Xylariales</taxon>
        <taxon>Xylariaceae</taxon>
        <taxon>Anthostomella</taxon>
    </lineage>
</organism>
<dbReference type="SUPFAM" id="SSF57701">
    <property type="entry name" value="Zn2/Cys6 DNA-binding domain"/>
    <property type="match status" value="1"/>
</dbReference>
<comment type="caution">
    <text evidence="7">The sequence shown here is derived from an EMBL/GenBank/DDBJ whole genome shotgun (WGS) entry which is preliminary data.</text>
</comment>